<protein>
    <recommendedName>
        <fullName evidence="4">Ras modification protein ERF4</fullName>
    </recommendedName>
</protein>
<reference evidence="9 10" key="1">
    <citation type="journal article" date="2016" name="Genome Biol. Evol.">
        <title>Divergent and convergent evolution of fungal pathogenicity.</title>
        <authorList>
            <person name="Shang Y."/>
            <person name="Xiao G."/>
            <person name="Zheng P."/>
            <person name="Cen K."/>
            <person name="Zhan S."/>
            <person name="Wang C."/>
        </authorList>
    </citation>
    <scope>NUCLEOTIDE SEQUENCE [LARGE SCALE GENOMIC DNA]</scope>
    <source>
        <strain evidence="9 10">RCEF 2490</strain>
    </source>
</reference>
<feature type="compositionally biased region" description="Low complexity" evidence="7">
    <location>
        <begin position="66"/>
        <end position="77"/>
    </location>
</feature>
<feature type="compositionally biased region" description="Low complexity" evidence="7">
    <location>
        <begin position="119"/>
        <end position="129"/>
    </location>
</feature>
<gene>
    <name evidence="9" type="ORF">AAL_03564</name>
</gene>
<dbReference type="EMBL" id="AZGY01000006">
    <property type="protein sequence ID" value="KZZ97600.1"/>
    <property type="molecule type" value="Genomic_DNA"/>
</dbReference>
<dbReference type="STRING" id="1081109.A0A166PLK7"/>
<sequence length="560" mass="60407">MSPAFWPARRQREPQPQQTAHPQPPPQPQSQTTAAVVPPSASPRRHGTRRKLSKSAPRPPSPSAPGPRSSRAAADPRGASETHEPPAASPPLANRRLKTISQQPLYPTAFFESPAESSAAAAAAAAAAAGYKEKSPSGSGHPKSTPSFVPSPFRPRAKEPSSAAAHRLRRPPAARLWNPANSTPRSLQQTRRRRPPSPPLPTVPLQHPVLDVLAGTRDTGAGSYPLLTLSEQRQLRNSASTCASLQIERTGTAHRRISLPRSVRASWDGPQSPLRTSLLLGRTDQAVLGGFAPSSKEHELAAASSPKGKGKQRAAMIPQHDDPMRSYSRDLERGPDVTDPRLSIASAADAIGSAMSSSDSSIMGEDISPDAGEEWGPQHPCYPHLNPHVPLDSLEYATTRIIRVKRDWLIAGDLAPTFSNLYPEILDPAGVSEQEFRRVIEKLNGELMPIFNPLGFRNVLDSALGLVTGWLWDDFGLTAAKSRLNTLERWIDSWNQKMEKAMASEEGMIAPKLISLRQTGYMTLDIQIPDPEIAPAPSSIGGGRDSRAGLPVEPRPAIVV</sequence>
<evidence type="ECO:0000256" key="6">
    <source>
        <dbReference type="ARBA" id="ARBA00023136"/>
    </source>
</evidence>
<feature type="region of interest" description="Disordered" evidence="7">
    <location>
        <begin position="536"/>
        <end position="560"/>
    </location>
</feature>
<keyword evidence="10" id="KW-1185">Reference proteome</keyword>
<comment type="caution">
    <text evidence="9">The sequence shown here is derived from an EMBL/GenBank/DDBJ whole genome shotgun (WGS) entry which is preliminary data.</text>
</comment>
<evidence type="ECO:0000256" key="4">
    <source>
        <dbReference type="ARBA" id="ARBA00018463"/>
    </source>
</evidence>
<dbReference type="InterPro" id="IPR051371">
    <property type="entry name" value="Ras_palmitoyltransferase"/>
</dbReference>
<keyword evidence="6" id="KW-0472">Membrane</keyword>
<dbReference type="GO" id="GO:0005789">
    <property type="term" value="C:endoplasmic reticulum membrane"/>
    <property type="evidence" value="ECO:0007669"/>
    <property type="project" value="UniProtKB-SubCell"/>
</dbReference>
<dbReference type="PANTHER" id="PTHR13254:SF0">
    <property type="entry name" value="GOLGIN SUBFAMILY A MEMBER 7_ERF4 DOMAIN-CONTAINING PROTEIN"/>
    <property type="match status" value="1"/>
</dbReference>
<dbReference type="Pfam" id="PF10256">
    <property type="entry name" value="Erf4"/>
    <property type="match status" value="1"/>
</dbReference>
<evidence type="ECO:0000259" key="8">
    <source>
        <dbReference type="Pfam" id="PF10256"/>
    </source>
</evidence>
<feature type="compositionally biased region" description="Basic and acidic residues" evidence="7">
    <location>
        <begin position="319"/>
        <end position="339"/>
    </location>
</feature>
<feature type="domain" description="Golgin subfamily A member 7/ERF4" evidence="8">
    <location>
        <begin position="401"/>
        <end position="525"/>
    </location>
</feature>
<evidence type="ECO:0000256" key="2">
    <source>
        <dbReference type="ARBA" id="ARBA00007732"/>
    </source>
</evidence>
<comment type="subunit">
    <text evidence="3">Interacts with ERF2.</text>
</comment>
<dbReference type="Proteomes" id="UP000078544">
    <property type="component" value="Unassembled WGS sequence"/>
</dbReference>
<feature type="compositionally biased region" description="Polar residues" evidence="7">
    <location>
        <begin position="136"/>
        <end position="148"/>
    </location>
</feature>
<keyword evidence="5" id="KW-0256">Endoplasmic reticulum</keyword>
<accession>A0A166PLK7</accession>
<feature type="compositionally biased region" description="Basic residues" evidence="7">
    <location>
        <begin position="43"/>
        <end position="53"/>
    </location>
</feature>
<evidence type="ECO:0000256" key="7">
    <source>
        <dbReference type="SAM" id="MobiDB-lite"/>
    </source>
</evidence>
<dbReference type="OrthoDB" id="5377273at2759"/>
<comment type="subcellular location">
    <subcellularLocation>
        <location evidence="1">Endoplasmic reticulum membrane</location>
        <topology evidence="1">Peripheral membrane protein</topology>
    </subcellularLocation>
</comment>
<dbReference type="AlphaFoldDB" id="A0A166PLK7"/>
<evidence type="ECO:0000256" key="5">
    <source>
        <dbReference type="ARBA" id="ARBA00022824"/>
    </source>
</evidence>
<feature type="region of interest" description="Disordered" evidence="7">
    <location>
        <begin position="291"/>
        <end position="339"/>
    </location>
</feature>
<feature type="compositionally biased region" description="Low complexity" evidence="7">
    <location>
        <begin position="173"/>
        <end position="189"/>
    </location>
</feature>
<organism evidence="9 10">
    <name type="scientific">Moelleriella libera RCEF 2490</name>
    <dbReference type="NCBI Taxonomy" id="1081109"/>
    <lineage>
        <taxon>Eukaryota</taxon>
        <taxon>Fungi</taxon>
        <taxon>Dikarya</taxon>
        <taxon>Ascomycota</taxon>
        <taxon>Pezizomycotina</taxon>
        <taxon>Sordariomycetes</taxon>
        <taxon>Hypocreomycetidae</taxon>
        <taxon>Hypocreales</taxon>
        <taxon>Clavicipitaceae</taxon>
        <taxon>Moelleriella</taxon>
    </lineage>
</organism>
<dbReference type="GO" id="GO:0031211">
    <property type="term" value="C:endoplasmic reticulum palmitoyltransferase complex"/>
    <property type="evidence" value="ECO:0007669"/>
    <property type="project" value="TreeGrafter"/>
</dbReference>
<evidence type="ECO:0000256" key="1">
    <source>
        <dbReference type="ARBA" id="ARBA00004406"/>
    </source>
</evidence>
<dbReference type="InterPro" id="IPR019383">
    <property type="entry name" value="Golgin_A_7/ERF4"/>
</dbReference>
<proteinExistence type="inferred from homology"/>
<name>A0A166PLK7_9HYPO</name>
<evidence type="ECO:0000256" key="3">
    <source>
        <dbReference type="ARBA" id="ARBA00011396"/>
    </source>
</evidence>
<comment type="similarity">
    <text evidence="2">Belongs to the ERF4 family.</text>
</comment>
<dbReference type="GO" id="GO:0006612">
    <property type="term" value="P:protein targeting to membrane"/>
    <property type="evidence" value="ECO:0007669"/>
    <property type="project" value="TreeGrafter"/>
</dbReference>
<dbReference type="PANTHER" id="PTHR13254">
    <property type="entry name" value="GOLGI AUTOANTIGEN, GOLGIN SUBFAMILY A, 7"/>
    <property type="match status" value="1"/>
</dbReference>
<feature type="region of interest" description="Disordered" evidence="7">
    <location>
        <begin position="1"/>
        <end position="100"/>
    </location>
</feature>
<feature type="region of interest" description="Disordered" evidence="7">
    <location>
        <begin position="113"/>
        <end position="206"/>
    </location>
</feature>
<evidence type="ECO:0000313" key="10">
    <source>
        <dbReference type="Proteomes" id="UP000078544"/>
    </source>
</evidence>
<evidence type="ECO:0000313" key="9">
    <source>
        <dbReference type="EMBL" id="KZZ97600.1"/>
    </source>
</evidence>